<accession>A0A806TM54</accession>
<evidence type="ECO:0000256" key="1">
    <source>
        <dbReference type="ARBA" id="ARBA00004651"/>
    </source>
</evidence>
<feature type="transmembrane region" description="Helical" evidence="6">
    <location>
        <begin position="284"/>
        <end position="305"/>
    </location>
</feature>
<keyword evidence="2" id="KW-1003">Cell membrane</keyword>
<evidence type="ECO:0000256" key="5">
    <source>
        <dbReference type="ARBA" id="ARBA00023136"/>
    </source>
</evidence>
<feature type="transmembrane region" description="Helical" evidence="6">
    <location>
        <begin position="184"/>
        <end position="210"/>
    </location>
</feature>
<protein>
    <submittedName>
        <fullName evidence="7">Membrane protein</fullName>
    </submittedName>
</protein>
<dbReference type="RefSeq" id="WP_021349519.1">
    <property type="nucleotide sequence ID" value="NZ_CP011536.1"/>
</dbReference>
<keyword evidence="4 6" id="KW-1133">Transmembrane helix</keyword>
<evidence type="ECO:0000256" key="2">
    <source>
        <dbReference type="ARBA" id="ARBA00022475"/>
    </source>
</evidence>
<evidence type="ECO:0000256" key="4">
    <source>
        <dbReference type="ARBA" id="ARBA00022989"/>
    </source>
</evidence>
<feature type="transmembrane region" description="Helical" evidence="6">
    <location>
        <begin position="105"/>
        <end position="125"/>
    </location>
</feature>
<proteinExistence type="predicted"/>
<gene>
    <name evidence="7" type="ORF">N573_000570</name>
</gene>
<sequence>MKINISKNDIIWNYIGIIVSLMGNFLLIPFLLKFLTTDYYGLWNVFISLGAVSVLFDFGFNSLFARNVAYSWSGVKNLSKENVVATDSDGVNYPLLNKVIKTCQLVYLIISLTALFILVSVGTVYVSHVGKSIDNNFVVIIAWELYAVGIFLDLLYGYYDAFLRGIGEIGADNKARVISKLIQIVLTVILLFLNFGIISTSIANVAYGLVFRGLCKRRFYSYKNMKTRLNEVGTVPISDTFETFKIVWHNAWREGVVSIANYISNQVTTLLCSLYLGLAATAKFGLAVQFTSAVAQIATALLISYQPALQEAYAHRNKNIINAKLSMGVISYIILYPLGLIGLTFFIPVINIIKGSAILTIPLLLSVGFYQFILKLRDCYAWYLGSTNRVVYYKSFIFSSILCTALSMLFVGYWHLNISGFIYAQIISQLVFNVWYWPGYVHNELHLTLKLMFLSFKNQLIQTIKKEI</sequence>
<reference evidence="7 8" key="1">
    <citation type="journal article" date="2013" name="Genome Announc.">
        <title>Draft Genome Sequence of Lactobacillus fermentum Strain 3872.</title>
        <authorList>
            <person name="Karlyshev A.V."/>
            <person name="Raju K."/>
            <person name="Abramov V.M."/>
        </authorList>
    </citation>
    <scope>NUCLEOTIDE SEQUENCE [LARGE SCALE GENOMIC DNA]</scope>
    <source>
        <strain evidence="7 8">3872</strain>
    </source>
</reference>
<feature type="transmembrane region" description="Helical" evidence="6">
    <location>
        <begin position="395"/>
        <end position="416"/>
    </location>
</feature>
<comment type="subcellular location">
    <subcellularLocation>
        <location evidence="1">Cell membrane</location>
        <topology evidence="1">Multi-pass membrane protein</topology>
    </subcellularLocation>
</comment>
<feature type="transmembrane region" description="Helical" evidence="6">
    <location>
        <begin position="422"/>
        <end position="441"/>
    </location>
</feature>
<feature type="transmembrane region" description="Helical" evidence="6">
    <location>
        <begin position="356"/>
        <end position="374"/>
    </location>
</feature>
<evidence type="ECO:0000256" key="3">
    <source>
        <dbReference type="ARBA" id="ARBA00022692"/>
    </source>
</evidence>
<feature type="transmembrane region" description="Helical" evidence="6">
    <location>
        <begin position="12"/>
        <end position="35"/>
    </location>
</feature>
<keyword evidence="3 6" id="KW-0812">Transmembrane</keyword>
<dbReference type="Proteomes" id="UP000016629">
    <property type="component" value="Chromosome"/>
</dbReference>
<name>A0A806TM54_LIMFE</name>
<dbReference type="PANTHER" id="PTHR30250:SF26">
    <property type="entry name" value="PSMA PROTEIN"/>
    <property type="match status" value="1"/>
</dbReference>
<evidence type="ECO:0000313" key="8">
    <source>
        <dbReference type="Proteomes" id="UP000016629"/>
    </source>
</evidence>
<dbReference type="GeneID" id="83715607"/>
<evidence type="ECO:0000256" key="6">
    <source>
        <dbReference type="SAM" id="Phobius"/>
    </source>
</evidence>
<feature type="transmembrane region" description="Helical" evidence="6">
    <location>
        <begin position="137"/>
        <end position="159"/>
    </location>
</feature>
<evidence type="ECO:0000313" key="7">
    <source>
        <dbReference type="EMBL" id="AKM50348.1"/>
    </source>
</evidence>
<dbReference type="AlphaFoldDB" id="A0A806TM54"/>
<dbReference type="InterPro" id="IPR050833">
    <property type="entry name" value="Poly_Biosynth_Transport"/>
</dbReference>
<dbReference type="GO" id="GO:0005886">
    <property type="term" value="C:plasma membrane"/>
    <property type="evidence" value="ECO:0007669"/>
    <property type="project" value="UniProtKB-SubCell"/>
</dbReference>
<feature type="transmembrane region" description="Helical" evidence="6">
    <location>
        <begin position="325"/>
        <end position="350"/>
    </location>
</feature>
<reference evidence="7 8" key="2">
    <citation type="journal article" name="FEMS Microbiol. Lett.">
        <title>Lactobacillus fermentum 3872 genome sequencing reveals plasmid and chromosomal genes potentially involved in a probiotic activity.</title>
        <authorList>
            <person name="Lehri B."/>
            <person name="Seddon A.M."/>
            <person name="Karlyshev A.V."/>
        </authorList>
    </citation>
    <scope>NUCLEOTIDE SEQUENCE [LARGE SCALE GENOMIC DNA]</scope>
    <source>
        <strain evidence="7 8">3872</strain>
    </source>
</reference>
<dbReference type="PANTHER" id="PTHR30250">
    <property type="entry name" value="PST FAMILY PREDICTED COLANIC ACID TRANSPORTER"/>
    <property type="match status" value="1"/>
</dbReference>
<dbReference type="NCBIfam" id="NF041503">
    <property type="entry name" value="WZX_like"/>
    <property type="match status" value="1"/>
</dbReference>
<organism evidence="7 8">
    <name type="scientific">Limosilactobacillus fermentum 3872</name>
    <dbReference type="NCBI Taxonomy" id="1381124"/>
    <lineage>
        <taxon>Bacteria</taxon>
        <taxon>Bacillati</taxon>
        <taxon>Bacillota</taxon>
        <taxon>Bacilli</taxon>
        <taxon>Lactobacillales</taxon>
        <taxon>Lactobacillaceae</taxon>
        <taxon>Limosilactobacillus</taxon>
    </lineage>
</organism>
<dbReference type="InterPro" id="IPR048122">
    <property type="entry name" value="WZX-like"/>
</dbReference>
<dbReference type="EMBL" id="CP011536">
    <property type="protein sequence ID" value="AKM50348.1"/>
    <property type="molecule type" value="Genomic_DNA"/>
</dbReference>
<feature type="transmembrane region" description="Helical" evidence="6">
    <location>
        <begin position="41"/>
        <end position="60"/>
    </location>
</feature>
<keyword evidence="5 6" id="KW-0472">Membrane</keyword>